<dbReference type="AlphaFoldDB" id="A8PFW3"/>
<feature type="domain" description="Shugoshin C-terminal" evidence="5">
    <location>
        <begin position="392"/>
        <end position="415"/>
    </location>
</feature>
<comment type="similarity">
    <text evidence="1">Belongs to the shugoshin family.</text>
</comment>
<name>A8PFW3_COPC7</name>
<evidence type="ECO:0000256" key="1">
    <source>
        <dbReference type="ARBA" id="ARBA00010845"/>
    </source>
</evidence>
<dbReference type="InParanoid" id="A8PFW3"/>
<dbReference type="InterPro" id="IPR011515">
    <property type="entry name" value="Shugoshin_C"/>
</dbReference>
<keyword evidence="2" id="KW-0159">Chromosome partition</keyword>
<feature type="compositionally biased region" description="Polar residues" evidence="4">
    <location>
        <begin position="355"/>
        <end position="368"/>
    </location>
</feature>
<feature type="coiled-coil region" evidence="3">
    <location>
        <begin position="36"/>
        <end position="88"/>
    </location>
</feature>
<dbReference type="EMBL" id="AACS02000002">
    <property type="protein sequence ID" value="EAU80764.1"/>
    <property type="molecule type" value="Genomic_DNA"/>
</dbReference>
<dbReference type="RefSeq" id="XP_001841030.1">
    <property type="nucleotide sequence ID" value="XM_001840978.1"/>
</dbReference>
<dbReference type="STRING" id="240176.A8PFW3"/>
<evidence type="ECO:0000259" key="5">
    <source>
        <dbReference type="Pfam" id="PF07557"/>
    </source>
</evidence>
<feature type="region of interest" description="Disordered" evidence="4">
    <location>
        <begin position="103"/>
        <end position="198"/>
    </location>
</feature>
<gene>
    <name evidence="6" type="ORF">CC1G_04874</name>
</gene>
<comment type="caution">
    <text evidence="6">The sequence shown here is derived from an EMBL/GenBank/DDBJ whole genome shotgun (WGS) entry which is preliminary data.</text>
</comment>
<dbReference type="GO" id="GO:0045132">
    <property type="term" value="P:meiotic chromosome segregation"/>
    <property type="evidence" value="ECO:0007669"/>
    <property type="project" value="InterPro"/>
</dbReference>
<evidence type="ECO:0000256" key="2">
    <source>
        <dbReference type="ARBA" id="ARBA00022829"/>
    </source>
</evidence>
<dbReference type="Pfam" id="PF07557">
    <property type="entry name" value="Shugoshin_C"/>
    <property type="match status" value="1"/>
</dbReference>
<feature type="compositionally biased region" description="Low complexity" evidence="4">
    <location>
        <begin position="169"/>
        <end position="198"/>
    </location>
</feature>
<evidence type="ECO:0000256" key="3">
    <source>
        <dbReference type="SAM" id="Coils"/>
    </source>
</evidence>
<dbReference type="GeneID" id="6017689"/>
<organism evidence="6 7">
    <name type="scientific">Coprinopsis cinerea (strain Okayama-7 / 130 / ATCC MYA-4618 / FGSC 9003)</name>
    <name type="common">Inky cap fungus</name>
    <name type="synonym">Hormographiella aspergillata</name>
    <dbReference type="NCBI Taxonomy" id="240176"/>
    <lineage>
        <taxon>Eukaryota</taxon>
        <taxon>Fungi</taxon>
        <taxon>Dikarya</taxon>
        <taxon>Basidiomycota</taxon>
        <taxon>Agaricomycotina</taxon>
        <taxon>Agaricomycetes</taxon>
        <taxon>Agaricomycetidae</taxon>
        <taxon>Agaricales</taxon>
        <taxon>Agaricineae</taxon>
        <taxon>Psathyrellaceae</taxon>
        <taxon>Coprinopsis</taxon>
    </lineage>
</organism>
<feature type="compositionally biased region" description="Basic and acidic residues" evidence="4">
    <location>
        <begin position="301"/>
        <end position="313"/>
    </location>
</feature>
<evidence type="ECO:0000256" key="4">
    <source>
        <dbReference type="SAM" id="MobiDB-lite"/>
    </source>
</evidence>
<reference evidence="6 7" key="1">
    <citation type="journal article" date="2010" name="Proc. Natl. Acad. Sci. U.S.A.">
        <title>Insights into evolution of multicellular fungi from the assembled chromosomes of the mushroom Coprinopsis cinerea (Coprinus cinereus).</title>
        <authorList>
            <person name="Stajich J.E."/>
            <person name="Wilke S.K."/>
            <person name="Ahren D."/>
            <person name="Au C.H."/>
            <person name="Birren B.W."/>
            <person name="Borodovsky M."/>
            <person name="Burns C."/>
            <person name="Canback B."/>
            <person name="Casselton L.A."/>
            <person name="Cheng C.K."/>
            <person name="Deng J."/>
            <person name="Dietrich F.S."/>
            <person name="Fargo D.C."/>
            <person name="Farman M.L."/>
            <person name="Gathman A.C."/>
            <person name="Goldberg J."/>
            <person name="Guigo R."/>
            <person name="Hoegger P.J."/>
            <person name="Hooker J.B."/>
            <person name="Huggins A."/>
            <person name="James T.Y."/>
            <person name="Kamada T."/>
            <person name="Kilaru S."/>
            <person name="Kodira C."/>
            <person name="Kues U."/>
            <person name="Kupfer D."/>
            <person name="Kwan H.S."/>
            <person name="Lomsadze A."/>
            <person name="Li W."/>
            <person name="Lilly W.W."/>
            <person name="Ma L.J."/>
            <person name="Mackey A.J."/>
            <person name="Manning G."/>
            <person name="Martin F."/>
            <person name="Muraguchi H."/>
            <person name="Natvig D.O."/>
            <person name="Palmerini H."/>
            <person name="Ramesh M.A."/>
            <person name="Rehmeyer C.J."/>
            <person name="Roe B.A."/>
            <person name="Shenoy N."/>
            <person name="Stanke M."/>
            <person name="Ter-Hovhannisyan V."/>
            <person name="Tunlid A."/>
            <person name="Velagapudi R."/>
            <person name="Vision T.J."/>
            <person name="Zeng Q."/>
            <person name="Zolan M.E."/>
            <person name="Pukkila P.J."/>
        </authorList>
    </citation>
    <scope>NUCLEOTIDE SEQUENCE [LARGE SCALE GENOMIC DNA]</scope>
    <source>
        <strain evidence="7">Okayama-7 / 130 / ATCC MYA-4618 / FGSC 9003</strain>
    </source>
</reference>
<dbReference type="GO" id="GO:0005634">
    <property type="term" value="C:nucleus"/>
    <property type="evidence" value="ECO:0007669"/>
    <property type="project" value="InterPro"/>
</dbReference>
<feature type="compositionally biased region" description="Pro residues" evidence="4">
    <location>
        <begin position="109"/>
        <end position="118"/>
    </location>
</feature>
<keyword evidence="7" id="KW-1185">Reference proteome</keyword>
<dbReference type="eggNOG" id="ENOG502R24I">
    <property type="taxonomic scope" value="Eukaryota"/>
</dbReference>
<protein>
    <recommendedName>
        <fullName evidence="5">Shugoshin C-terminal domain-containing protein</fullName>
    </recommendedName>
</protein>
<proteinExistence type="inferred from homology"/>
<dbReference type="OMA" id="ENECACM"/>
<keyword evidence="3" id="KW-0175">Coiled coil</keyword>
<feature type="compositionally biased region" description="Basic and acidic residues" evidence="4">
    <location>
        <begin position="527"/>
        <end position="540"/>
    </location>
</feature>
<evidence type="ECO:0000313" key="6">
    <source>
        <dbReference type="EMBL" id="EAU80764.1"/>
    </source>
</evidence>
<dbReference type="GO" id="GO:0000775">
    <property type="term" value="C:chromosome, centromeric region"/>
    <property type="evidence" value="ECO:0007669"/>
    <property type="project" value="InterPro"/>
</dbReference>
<dbReference type="Proteomes" id="UP000001861">
    <property type="component" value="Unassembled WGS sequence"/>
</dbReference>
<feature type="compositionally biased region" description="Pro residues" evidence="4">
    <location>
        <begin position="463"/>
        <end position="474"/>
    </location>
</feature>
<accession>A8PFW3</accession>
<feature type="region of interest" description="Disordered" evidence="4">
    <location>
        <begin position="278"/>
        <end position="540"/>
    </location>
</feature>
<sequence>MSRRSSLGARQNDALYEFEAFKKKFLLANKHITKLNSTLSVRIEELNAQIHALNVENLRLRTSEIQLTSELKREREKSRKIMADAEAATLSLTRHLNYLRTTLDIPHEVPTPPTPPSPKARRRPERPPMDLDPDASPQAMRIARPPTVPGICEEEEPISETPPPKRRSSSSSSKSQQQRRLSASNLPLPTNRPTTPAPVVHMDLSVATAFGKRKPVRRQSGLLSVNMQEDEALSAARPASPAFGSPVRLQAGQAELEEEIAAINGEVDVDVVVDQAQHVEKRERRSRKERHVVVEEEGEVEPPKKNRKEKEKMVEEEEHVEPPIPKDRKRRREGDDTAIVTVEAVTAAPFKPKSNRSALQPIDNNARVNTDEPPPPPKEFLAPPEVDTETTGRERRARKSVVSYAEPSLKVKMRKPDGYTGPDLAPKKKRTSTTSSKQRGESPAESIPESSTRRSSLEQHAPSPQPEDPEPPAPVRRKKSRPQMYHDFDSEEESDGAEADEEYVPPSSKKWSNVNVEGRSRRGSKKASSDGELRRHSMAV</sequence>
<dbReference type="OrthoDB" id="5394106at2759"/>
<feature type="compositionally biased region" description="Acidic residues" evidence="4">
    <location>
        <begin position="489"/>
        <end position="503"/>
    </location>
</feature>
<evidence type="ECO:0000313" key="7">
    <source>
        <dbReference type="Proteomes" id="UP000001861"/>
    </source>
</evidence>
<dbReference type="VEuPathDB" id="FungiDB:CC1G_04874"/>
<dbReference type="KEGG" id="cci:CC1G_04874"/>
<feature type="compositionally biased region" description="Low complexity" evidence="4">
    <location>
        <begin position="337"/>
        <end position="348"/>
    </location>
</feature>